<dbReference type="SUPFAM" id="SSF53383">
    <property type="entry name" value="PLP-dependent transferases"/>
    <property type="match status" value="1"/>
</dbReference>
<gene>
    <name evidence="5" type="ORF">H8S23_04880</name>
</gene>
<comment type="similarity">
    <text evidence="2">Belongs to the threonine aldolase family.</text>
</comment>
<dbReference type="RefSeq" id="WP_186887156.1">
    <property type="nucleotide sequence ID" value="NZ_JACONZ010000001.1"/>
</dbReference>
<dbReference type="Proteomes" id="UP000659630">
    <property type="component" value="Unassembled WGS sequence"/>
</dbReference>
<accession>A0A923IE59</accession>
<comment type="cofactor">
    <cofactor evidence="1">
        <name>pyridoxal 5'-phosphate</name>
        <dbReference type="ChEBI" id="CHEBI:597326"/>
    </cofactor>
</comment>
<dbReference type="Gene3D" id="3.40.640.10">
    <property type="entry name" value="Type I PLP-dependent aspartate aminotransferase-like (Major domain)"/>
    <property type="match status" value="1"/>
</dbReference>
<feature type="domain" description="Aromatic amino acid beta-eliminating lyase/threonine aldolase" evidence="4">
    <location>
        <begin position="14"/>
        <end position="287"/>
    </location>
</feature>
<dbReference type="AlphaFoldDB" id="A0A923IE59"/>
<dbReference type="InterPro" id="IPR001597">
    <property type="entry name" value="ArAA_b-elim_lyase/Thr_aldolase"/>
</dbReference>
<dbReference type="InterPro" id="IPR015424">
    <property type="entry name" value="PyrdxlP-dep_Trfase"/>
</dbReference>
<keyword evidence="6" id="KW-1185">Reference proteome</keyword>
<dbReference type="PANTHER" id="PTHR48097">
    <property type="entry name" value="L-THREONINE ALDOLASE-RELATED"/>
    <property type="match status" value="1"/>
</dbReference>
<evidence type="ECO:0000256" key="3">
    <source>
        <dbReference type="ARBA" id="ARBA00022898"/>
    </source>
</evidence>
<sequence length="342" mass="36248">MICFNNDYSEGACPEILAALADENLRQNPGYGMDGHCAAAAARIRALAGCPGADVHFLVGGTPANLISLTAFLRPHQAAIAAESGHIAVHEAGSIEAAGHKVCTVPAPDGKLTPDLVRQVALAHTDEHMVQPRLVFISDSTEVGTVYKKAELAALRQVCDELGLYLYLDGARLASALACAENDLTLEDIGSLTDAFYLGGTKNGMLMGEAVVVNNPALKDGYRHIMKQRGGMLAKGWLLGLQFETLLRDGLYFKLAGHANAMAQKLAAAFAAAGCGFVAPSPTNQIFPILPLAAVEKLSPRYGFELWGTPEDGMQAVRFVCSWATREEDVEALIADLKTALA</sequence>
<evidence type="ECO:0000313" key="6">
    <source>
        <dbReference type="Proteomes" id="UP000659630"/>
    </source>
</evidence>
<dbReference type="Gene3D" id="3.90.1150.10">
    <property type="entry name" value="Aspartate Aminotransferase, domain 1"/>
    <property type="match status" value="1"/>
</dbReference>
<name>A0A923IE59_9FIRM</name>
<keyword evidence="3" id="KW-0663">Pyridoxal phosphate</keyword>
<dbReference type="Pfam" id="PF01212">
    <property type="entry name" value="Beta_elim_lyase"/>
    <property type="match status" value="1"/>
</dbReference>
<reference evidence="5" key="1">
    <citation type="submission" date="2020-08" db="EMBL/GenBank/DDBJ databases">
        <title>Genome public.</title>
        <authorList>
            <person name="Liu C."/>
            <person name="Sun Q."/>
        </authorList>
    </citation>
    <scope>NUCLEOTIDE SEQUENCE</scope>
    <source>
        <strain evidence="5">BX8</strain>
    </source>
</reference>
<dbReference type="InterPro" id="IPR015422">
    <property type="entry name" value="PyrdxlP-dep_Trfase_small"/>
</dbReference>
<evidence type="ECO:0000256" key="1">
    <source>
        <dbReference type="ARBA" id="ARBA00001933"/>
    </source>
</evidence>
<protein>
    <submittedName>
        <fullName evidence="5">Threonine aldolase</fullName>
    </submittedName>
</protein>
<evidence type="ECO:0000313" key="5">
    <source>
        <dbReference type="EMBL" id="MBC5580832.1"/>
    </source>
</evidence>
<evidence type="ECO:0000256" key="2">
    <source>
        <dbReference type="ARBA" id="ARBA00006966"/>
    </source>
</evidence>
<dbReference type="GO" id="GO:0016829">
    <property type="term" value="F:lyase activity"/>
    <property type="evidence" value="ECO:0007669"/>
    <property type="project" value="InterPro"/>
</dbReference>
<proteinExistence type="inferred from homology"/>
<evidence type="ECO:0000259" key="4">
    <source>
        <dbReference type="Pfam" id="PF01212"/>
    </source>
</evidence>
<dbReference type="PANTHER" id="PTHR48097:SF5">
    <property type="entry name" value="LOW SPECIFICITY L-THREONINE ALDOLASE"/>
    <property type="match status" value="1"/>
</dbReference>
<comment type="caution">
    <text evidence="5">The sequence shown here is derived from an EMBL/GenBank/DDBJ whole genome shotgun (WGS) entry which is preliminary data.</text>
</comment>
<dbReference type="GO" id="GO:0006520">
    <property type="term" value="P:amino acid metabolic process"/>
    <property type="evidence" value="ECO:0007669"/>
    <property type="project" value="InterPro"/>
</dbReference>
<dbReference type="EMBL" id="JACONZ010000001">
    <property type="protein sequence ID" value="MBC5580832.1"/>
    <property type="molecule type" value="Genomic_DNA"/>
</dbReference>
<organism evidence="5 6">
    <name type="scientific">Anaerofilum hominis</name>
    <dbReference type="NCBI Taxonomy" id="2763016"/>
    <lineage>
        <taxon>Bacteria</taxon>
        <taxon>Bacillati</taxon>
        <taxon>Bacillota</taxon>
        <taxon>Clostridia</taxon>
        <taxon>Eubacteriales</taxon>
        <taxon>Oscillospiraceae</taxon>
        <taxon>Anaerofilum</taxon>
    </lineage>
</organism>
<dbReference type="InterPro" id="IPR015421">
    <property type="entry name" value="PyrdxlP-dep_Trfase_major"/>
</dbReference>